<dbReference type="GeneID" id="119734090"/>
<dbReference type="RefSeq" id="XP_038063384.1">
    <property type="nucleotide sequence ID" value="XM_038207456.1"/>
</dbReference>
<feature type="region of interest" description="Disordered" evidence="6">
    <location>
        <begin position="963"/>
        <end position="984"/>
    </location>
</feature>
<feature type="compositionally biased region" description="Low complexity" evidence="6">
    <location>
        <begin position="543"/>
        <end position="555"/>
    </location>
</feature>
<feature type="compositionally biased region" description="Basic and acidic residues" evidence="6">
    <location>
        <begin position="1184"/>
        <end position="1193"/>
    </location>
</feature>
<keyword evidence="3" id="KW-0206">Cytoskeleton</keyword>
<feature type="compositionally biased region" description="Polar residues" evidence="6">
    <location>
        <begin position="975"/>
        <end position="984"/>
    </location>
</feature>
<dbReference type="RefSeq" id="XP_038063383.1">
    <property type="nucleotide sequence ID" value="XM_038207455.1"/>
</dbReference>
<dbReference type="OrthoDB" id="10254663at2759"/>
<dbReference type="PANTHER" id="PTHR20544">
    <property type="entry name" value="CENTROSOMAL PROTEIN CEP135"/>
    <property type="match status" value="1"/>
</dbReference>
<protein>
    <recommendedName>
        <fullName evidence="9">Centrosomal protein of 135 kDa</fullName>
    </recommendedName>
</protein>
<evidence type="ECO:0000313" key="8">
    <source>
        <dbReference type="Proteomes" id="UP000887568"/>
    </source>
</evidence>
<dbReference type="RefSeq" id="XP_038063385.1">
    <property type="nucleotide sequence ID" value="XM_038207457.1"/>
</dbReference>
<feature type="coiled-coil region" evidence="5">
    <location>
        <begin position="206"/>
        <end position="399"/>
    </location>
</feature>
<dbReference type="EnsemblMetazoa" id="XM_038207455.1">
    <property type="protein sequence ID" value="XP_038063383.1"/>
    <property type="gene ID" value="LOC119734090"/>
</dbReference>
<proteinExistence type="inferred from homology"/>
<evidence type="ECO:0000256" key="3">
    <source>
        <dbReference type="ARBA" id="ARBA00023212"/>
    </source>
</evidence>
<feature type="coiled-coil region" evidence="5">
    <location>
        <begin position="1149"/>
        <end position="1183"/>
    </location>
</feature>
<dbReference type="Proteomes" id="UP000887568">
    <property type="component" value="Unplaced"/>
</dbReference>
<feature type="compositionally biased region" description="Polar residues" evidence="6">
    <location>
        <begin position="482"/>
        <end position="492"/>
    </location>
</feature>
<dbReference type="SUPFAM" id="SSF57997">
    <property type="entry name" value="Tropomyosin"/>
    <property type="match status" value="1"/>
</dbReference>
<comment type="similarity">
    <text evidence="4">Belongs to the CEP135/TSGA10 family.</text>
</comment>
<feature type="region of interest" description="Disordered" evidence="6">
    <location>
        <begin position="481"/>
        <end position="515"/>
    </location>
</feature>
<dbReference type="OMA" id="QGRENTM"/>
<feature type="coiled-coil region" evidence="5">
    <location>
        <begin position="1016"/>
        <end position="1106"/>
    </location>
</feature>
<evidence type="ECO:0000256" key="5">
    <source>
        <dbReference type="SAM" id="Coils"/>
    </source>
</evidence>
<keyword evidence="8" id="KW-1185">Reference proteome</keyword>
<feature type="coiled-coil region" evidence="5">
    <location>
        <begin position="74"/>
        <end position="147"/>
    </location>
</feature>
<dbReference type="EnsemblMetazoa" id="XM_038207457.1">
    <property type="protein sequence ID" value="XP_038063385.1"/>
    <property type="gene ID" value="LOC119734090"/>
</dbReference>
<evidence type="ECO:0000256" key="1">
    <source>
        <dbReference type="ARBA" id="ARBA00004114"/>
    </source>
</evidence>
<accession>A0A914AHB9</accession>
<dbReference type="InterPro" id="IPR051877">
    <property type="entry name" value="Centriole_BasalBody_StrucProt"/>
</dbReference>
<keyword evidence="2" id="KW-0963">Cytoplasm</keyword>
<dbReference type="PANTHER" id="PTHR20544:SF0">
    <property type="entry name" value="NUCLEOPROTEIN TPR_MLP1 DOMAIN-CONTAINING PROTEIN"/>
    <property type="match status" value="1"/>
</dbReference>
<dbReference type="Gene3D" id="1.10.287.1490">
    <property type="match status" value="1"/>
</dbReference>
<organism evidence="7 8">
    <name type="scientific">Patiria miniata</name>
    <name type="common">Bat star</name>
    <name type="synonym">Asterina miniata</name>
    <dbReference type="NCBI Taxonomy" id="46514"/>
    <lineage>
        <taxon>Eukaryota</taxon>
        <taxon>Metazoa</taxon>
        <taxon>Echinodermata</taxon>
        <taxon>Eleutherozoa</taxon>
        <taxon>Asterozoa</taxon>
        <taxon>Asteroidea</taxon>
        <taxon>Valvatacea</taxon>
        <taxon>Valvatida</taxon>
        <taxon>Asterinidae</taxon>
        <taxon>Patiria</taxon>
    </lineage>
</organism>
<evidence type="ECO:0000256" key="2">
    <source>
        <dbReference type="ARBA" id="ARBA00022490"/>
    </source>
</evidence>
<dbReference type="GO" id="GO:0005814">
    <property type="term" value="C:centriole"/>
    <property type="evidence" value="ECO:0007669"/>
    <property type="project" value="UniProtKB-SubCell"/>
</dbReference>
<feature type="coiled-coil region" evidence="5">
    <location>
        <begin position="568"/>
        <end position="735"/>
    </location>
</feature>
<sequence>MTTLAEQRFTALRKRLDQLGYRQALGIESLPLVEKLFNDLVHTTSSLKNAKLQASRTVEDKPPVCTDEAYRSDNAKLVRENNDLHLQLIKLKEDSEATIKDLKAALRKVEHENADLRFLNSQFVHKVRSLEKESKAKGDRISQLQEKNFQAVVQTPGGRKRHIPFRRQRMDIDCTVPADDDPYSSPLAEQRGVRDTSDDPYVADLVKVADNRAESLRREAEQLSAEKERNEKAIKRLTKQVETRDNEITRLSRQLEGGRPFDVVSTEAKNRSNERLISHLNVQIDYLQQSNRDAERRLREATVARDNANQKALELSQKNEELAEELRNVDRLAHRLKADKDNVIRAADHDVIEAKVELQETSREVETLDRVLDQLRQENKNLVGDVDQLNLELSLQKQETGRVQDLLVRVQDDKRWLSDKVNRLTSNERELVLELERIRTKAGGKAKTKSPTKMDTYLKSLEEERDYYKGEVDVLNKVLKGQQLTQSASRGRSPTRAGRGTSPSRTPSKMDKKSASHYEAIIRVLEDERDFYKREYDTLRVIRSSGSPKKSTSSPPRKDRSVADEAEIIKLRRERDELQSLLDKFERHLAEIQANVKVLTNERDKTNILYEQANSELQRLRRDLVKSPKTSRASVAAQSILQRVELERDEALADLRRMVTERDSLRERLKISTDSHLGEKARLEQKVEDLERAVEHAEQDRSSLQSRVQSFQAMISTLEEQVRSQTLRIEEAYEESSQHKATSTQMRLLAEQAETSLGDHQRRLNQRSGELQAADERGARLEERITDLTISNNGLHDEVRQLRGTISSLDREKDVLQNALDDKTEKIAAFEHELASRGHTLSDTRATLEDLQERLERATDELGSKDREVRSLRRQLDSSRDELTETVRGRDATMRENRRLQEDLATMTRENQVVNIELEEAIEERESLKEQVQEYIGEVARIEDLLAAKEREHRDLLENYRTATSEAQRWETEASQRSGESSSFKVELMTKDADMKRLRDKVTLQDREMQQHISSVQAYELQVSSLTRSLASLEDTVRQLQDEKESLVQDLSAVRDLCVKLENTKEAMSRQLTTRNIDTEQLESTIEDLRREIEMLRNQVVTERTSVRNLETLLSNNREKEFQAQLDSQEQRSELQLIKDRLALADSKVQSQSREVQTLRSRAAQLEADLEKVRRQLTSERFDKERISQELRRSTLSPTTVENTSYTRTSLTNHSSRKSTSPLRSASPTLRSLSPGRSGRRSPERSILRSSPAYRSSSPERSMDEDRFLEFDEGFKNGAIMHNGVHKDFGDPVVPKLSLSRLGEERKEII</sequence>
<evidence type="ECO:0000313" key="7">
    <source>
        <dbReference type="EnsemblMetazoa" id="XP_038063385.1"/>
    </source>
</evidence>
<reference evidence="7" key="1">
    <citation type="submission" date="2022-11" db="UniProtKB">
        <authorList>
            <consortium name="EnsemblMetazoa"/>
        </authorList>
    </citation>
    <scope>IDENTIFICATION</scope>
</reference>
<name>A0A914AHB9_PATMI</name>
<feature type="region of interest" description="Disordered" evidence="6">
    <location>
        <begin position="176"/>
        <end position="196"/>
    </location>
</feature>
<evidence type="ECO:0000256" key="4">
    <source>
        <dbReference type="ARBA" id="ARBA00038123"/>
    </source>
</evidence>
<feature type="compositionally biased region" description="Polar residues" evidence="6">
    <location>
        <begin position="1194"/>
        <end position="1229"/>
    </location>
</feature>
<feature type="coiled-coil region" evidence="5">
    <location>
        <begin position="515"/>
        <end position="542"/>
    </location>
</feature>
<dbReference type="CDD" id="cd22292">
    <property type="entry name" value="cc_Cep135_MBD"/>
    <property type="match status" value="1"/>
</dbReference>
<evidence type="ECO:0008006" key="9">
    <source>
        <dbReference type="Google" id="ProtNLM"/>
    </source>
</evidence>
<keyword evidence="5" id="KW-0175">Coiled coil</keyword>
<feature type="region of interest" description="Disordered" evidence="6">
    <location>
        <begin position="543"/>
        <end position="564"/>
    </location>
</feature>
<comment type="subcellular location">
    <subcellularLocation>
        <location evidence="1">Cytoplasm</location>
        <location evidence="1">Cytoskeleton</location>
        <location evidence="1">Microtubule organizing center</location>
        <location evidence="1">Centrosome</location>
        <location evidence="1">Centriole</location>
    </subcellularLocation>
</comment>
<feature type="region of interest" description="Disordered" evidence="6">
    <location>
        <begin position="1184"/>
        <end position="1265"/>
    </location>
</feature>
<evidence type="ECO:0000256" key="6">
    <source>
        <dbReference type="SAM" id="MobiDB-lite"/>
    </source>
</evidence>
<dbReference type="EnsemblMetazoa" id="XM_038207456.1">
    <property type="protein sequence ID" value="XP_038063384.1"/>
    <property type="gene ID" value="LOC119734090"/>
</dbReference>